<dbReference type="Pfam" id="PF13649">
    <property type="entry name" value="Methyltransf_25"/>
    <property type="match status" value="1"/>
</dbReference>
<dbReference type="RefSeq" id="XP_030853817.1">
    <property type="nucleotide sequence ID" value="XM_030997957.1"/>
</dbReference>
<organism evidence="2 3">
    <name type="scientific">Strongylocentrotus purpuratus</name>
    <name type="common">Purple sea urchin</name>
    <dbReference type="NCBI Taxonomy" id="7668"/>
    <lineage>
        <taxon>Eukaryota</taxon>
        <taxon>Metazoa</taxon>
        <taxon>Echinodermata</taxon>
        <taxon>Eleutherozoa</taxon>
        <taxon>Echinozoa</taxon>
        <taxon>Echinoidea</taxon>
        <taxon>Euechinoidea</taxon>
        <taxon>Echinacea</taxon>
        <taxon>Camarodonta</taxon>
        <taxon>Echinidea</taxon>
        <taxon>Strongylocentrotidae</taxon>
        <taxon>Strongylocentrotus</taxon>
    </lineage>
</organism>
<reference evidence="3" key="1">
    <citation type="submission" date="2015-02" db="EMBL/GenBank/DDBJ databases">
        <title>Genome sequencing for Strongylocentrotus purpuratus.</title>
        <authorList>
            <person name="Murali S."/>
            <person name="Liu Y."/>
            <person name="Vee V."/>
            <person name="English A."/>
            <person name="Wang M."/>
            <person name="Skinner E."/>
            <person name="Han Y."/>
            <person name="Muzny D.M."/>
            <person name="Worley K.C."/>
            <person name="Gibbs R.A."/>
        </authorList>
    </citation>
    <scope>NUCLEOTIDE SEQUENCE</scope>
</reference>
<name>A0A7M7PNS7_STRPU</name>
<dbReference type="Proteomes" id="UP000007110">
    <property type="component" value="Unassembled WGS sequence"/>
</dbReference>
<reference evidence="2" key="2">
    <citation type="submission" date="2021-01" db="UniProtKB">
        <authorList>
            <consortium name="EnsemblMetazoa"/>
        </authorList>
    </citation>
    <scope>IDENTIFICATION</scope>
</reference>
<dbReference type="Gene3D" id="3.40.50.150">
    <property type="entry name" value="Vaccinia Virus protein VP39"/>
    <property type="match status" value="1"/>
</dbReference>
<dbReference type="OrthoDB" id="2019266at2759"/>
<evidence type="ECO:0000259" key="1">
    <source>
        <dbReference type="Pfam" id="PF13649"/>
    </source>
</evidence>
<accession>A0A7M7PNS7</accession>
<sequence>MDLKTIDITDPCGVQAVFDNLLDCQNREDMAKLYDNIAPDYDMVSNEWAGPAETAAKLQEIEPNKNACILDVGCGTGLVGKAVSDVGYLNLYGIDMSESSLNIASEKGVYSKLINATFGPETPLNYKDGFFDVALSTGCFLPNHLDHTHLPEMIRLVKKVQNIIKPYMNLNLTLSNQALYSYPVAWGR</sequence>
<dbReference type="AlphaFoldDB" id="A0A7M7PNS7"/>
<dbReference type="KEGG" id="spu:115929268"/>
<dbReference type="InterPro" id="IPR029063">
    <property type="entry name" value="SAM-dependent_MTases_sf"/>
</dbReference>
<protein>
    <recommendedName>
        <fullName evidence="1">Methyltransferase domain-containing protein</fullName>
    </recommendedName>
</protein>
<feature type="domain" description="Methyltransferase" evidence="1">
    <location>
        <begin position="69"/>
        <end position="158"/>
    </location>
</feature>
<evidence type="ECO:0000313" key="3">
    <source>
        <dbReference type="Proteomes" id="UP000007110"/>
    </source>
</evidence>
<dbReference type="SUPFAM" id="SSF53335">
    <property type="entry name" value="S-adenosyl-L-methionine-dependent methyltransferases"/>
    <property type="match status" value="1"/>
</dbReference>
<proteinExistence type="predicted"/>
<dbReference type="GeneID" id="115929268"/>
<dbReference type="CDD" id="cd02440">
    <property type="entry name" value="AdoMet_MTases"/>
    <property type="match status" value="1"/>
</dbReference>
<evidence type="ECO:0000313" key="2">
    <source>
        <dbReference type="EnsemblMetazoa" id="XP_030853817"/>
    </source>
</evidence>
<keyword evidence="3" id="KW-1185">Reference proteome</keyword>
<dbReference type="EnsemblMetazoa" id="XM_030997957">
    <property type="protein sequence ID" value="XP_030853817"/>
    <property type="gene ID" value="LOC115929268"/>
</dbReference>
<dbReference type="InterPro" id="IPR041698">
    <property type="entry name" value="Methyltransf_25"/>
</dbReference>
<dbReference type="OMA" id="KARFYNE"/>
<dbReference type="InParanoid" id="A0A7M7PNS7"/>